<dbReference type="Gene3D" id="3.10.100.10">
    <property type="entry name" value="Mannose-Binding Protein A, subunit A"/>
    <property type="match status" value="2"/>
</dbReference>
<dbReference type="InterPro" id="IPR001304">
    <property type="entry name" value="C-type_lectin-like"/>
</dbReference>
<dbReference type="InterPro" id="IPR016186">
    <property type="entry name" value="C-type_lectin-like/link_sf"/>
</dbReference>
<keyword evidence="1" id="KW-1015">Disulfide bond</keyword>
<dbReference type="Ensembl" id="ENSLOCT00000003552.1">
    <property type="protein sequence ID" value="ENSLOCP00000003545.1"/>
    <property type="gene ID" value="ENSLOCG00000003014.1"/>
</dbReference>
<evidence type="ECO:0000256" key="1">
    <source>
        <dbReference type="ARBA" id="ARBA00023157"/>
    </source>
</evidence>
<dbReference type="PANTHER" id="PTHR45784">
    <property type="entry name" value="C-TYPE LECTIN DOMAIN FAMILY 20 MEMBER A-RELATED"/>
    <property type="match status" value="1"/>
</dbReference>
<dbReference type="PANTHER" id="PTHR45784:SF5">
    <property type="entry name" value="C-TYPE LECTIN DOMAIN FAMILY 20 MEMBER A-RELATED"/>
    <property type="match status" value="1"/>
</dbReference>
<dbReference type="PROSITE" id="PS00615">
    <property type="entry name" value="C_TYPE_LECTIN_1"/>
    <property type="match status" value="1"/>
</dbReference>
<feature type="domain" description="C-type lectin" evidence="2">
    <location>
        <begin position="79"/>
        <end position="183"/>
    </location>
</feature>
<dbReference type="EMBL" id="AHAT01036016">
    <property type="status" value="NOT_ANNOTATED_CDS"/>
    <property type="molecule type" value="Genomic_DNA"/>
</dbReference>
<dbReference type="SUPFAM" id="SSF56436">
    <property type="entry name" value="C-type lectin-like"/>
    <property type="match status" value="2"/>
</dbReference>
<organism evidence="3 4">
    <name type="scientific">Lepisosteus oculatus</name>
    <name type="common">Spotted gar</name>
    <dbReference type="NCBI Taxonomy" id="7918"/>
    <lineage>
        <taxon>Eukaryota</taxon>
        <taxon>Metazoa</taxon>
        <taxon>Chordata</taxon>
        <taxon>Craniata</taxon>
        <taxon>Vertebrata</taxon>
        <taxon>Euteleostomi</taxon>
        <taxon>Actinopterygii</taxon>
        <taxon>Neopterygii</taxon>
        <taxon>Holostei</taxon>
        <taxon>Semionotiformes</taxon>
        <taxon>Lepisosteidae</taxon>
        <taxon>Lepisosteus</taxon>
    </lineage>
</organism>
<accession>W5M587</accession>
<proteinExistence type="predicted"/>
<dbReference type="SMART" id="SM00034">
    <property type="entry name" value="CLECT"/>
    <property type="match status" value="1"/>
</dbReference>
<evidence type="ECO:0000259" key="2">
    <source>
        <dbReference type="PROSITE" id="PS50041"/>
    </source>
</evidence>
<dbReference type="OMA" id="TWEDTEC"/>
<reference evidence="3" key="2">
    <citation type="submission" date="2025-08" db="UniProtKB">
        <authorList>
            <consortium name="Ensembl"/>
        </authorList>
    </citation>
    <scope>IDENTIFICATION</scope>
</reference>
<evidence type="ECO:0000313" key="3">
    <source>
        <dbReference type="Ensembl" id="ENSLOCP00000003545.1"/>
    </source>
</evidence>
<reference evidence="3" key="3">
    <citation type="submission" date="2025-09" db="UniProtKB">
        <authorList>
            <consortium name="Ensembl"/>
        </authorList>
    </citation>
    <scope>IDENTIFICATION</scope>
</reference>
<dbReference type="Pfam" id="PF00059">
    <property type="entry name" value="Lectin_C"/>
    <property type="match status" value="1"/>
</dbReference>
<reference evidence="4" key="1">
    <citation type="submission" date="2011-12" db="EMBL/GenBank/DDBJ databases">
        <title>The Draft Genome of Lepisosteus oculatus.</title>
        <authorList>
            <consortium name="The Broad Institute Genome Assembly &amp; Analysis Group"/>
            <consortium name="Computational R&amp;D Group"/>
            <consortium name="and Sequencing Platform"/>
            <person name="Di Palma F."/>
            <person name="Alfoldi J."/>
            <person name="Johnson J."/>
            <person name="Berlin A."/>
            <person name="Gnerre S."/>
            <person name="Jaffe D."/>
            <person name="MacCallum I."/>
            <person name="Young S."/>
            <person name="Walker B.J."/>
            <person name="Lander E.S."/>
            <person name="Lindblad-Toh K."/>
        </authorList>
    </citation>
    <scope>NUCLEOTIDE SEQUENCE [LARGE SCALE GENOMIC DNA]</scope>
</reference>
<dbReference type="HOGENOM" id="CLU_1192257_0_0_1"/>
<evidence type="ECO:0000313" key="4">
    <source>
        <dbReference type="Proteomes" id="UP000018468"/>
    </source>
</evidence>
<protein>
    <recommendedName>
        <fullName evidence="2">C-type lectin domain-containing protein</fullName>
    </recommendedName>
</protein>
<dbReference type="InParanoid" id="W5M587"/>
<dbReference type="STRING" id="7918.ENSLOCP00000003545"/>
<dbReference type="InterPro" id="IPR016187">
    <property type="entry name" value="CTDL_fold"/>
</dbReference>
<sequence length="233" mass="26471">MGQQSFTRHTHTPISPESHSYLCGVCMFSFQLLQLIKAFIKARPALNPQRASTEGPAVMEQSRLITLVLAGLCAATLAHNRKHYYISRPLPWDQARSYCRQTHTDLAVVEDGRELGQLVREAGPGATARAWIGLQRGEIDWRWASRAAVSYHNWNHYLFCATMNPQGTWEDTECDRSFPFMCYTDSSQGSRTYTLIEQNKTWAAARDHCRQQHTDLVTISSPRENQAVREAAL</sequence>
<name>W5M587_LEPOC</name>
<dbReference type="AlphaFoldDB" id="W5M587"/>
<dbReference type="InterPro" id="IPR018378">
    <property type="entry name" value="C-type_lectin_CS"/>
</dbReference>
<dbReference type="GeneTree" id="ENSGT00940000176041"/>
<dbReference type="Proteomes" id="UP000018468">
    <property type="component" value="Linkage group LG5"/>
</dbReference>
<dbReference type="PROSITE" id="PS50041">
    <property type="entry name" value="C_TYPE_LECTIN_2"/>
    <property type="match status" value="1"/>
</dbReference>
<dbReference type="eggNOG" id="ENOG502S72K">
    <property type="taxonomic scope" value="Eukaryota"/>
</dbReference>
<keyword evidence="4" id="KW-1185">Reference proteome</keyword>